<comment type="cofactor">
    <cofactor evidence="1 6">
        <name>pyridoxal 5'-phosphate</name>
        <dbReference type="ChEBI" id="CHEBI:597326"/>
    </cofactor>
</comment>
<dbReference type="PANTHER" id="PTHR11999">
    <property type="entry name" value="GROUP II PYRIDOXAL-5-PHOSPHATE DECARBOXYLASE"/>
    <property type="match status" value="1"/>
</dbReference>
<dbReference type="Gene3D" id="3.90.1150.10">
    <property type="entry name" value="Aspartate Aminotransferase, domain 1"/>
    <property type="match status" value="1"/>
</dbReference>
<name>A0ABZ0WG16_9BURK</name>
<proteinExistence type="inferred from homology"/>
<keyword evidence="5 6" id="KW-0456">Lyase</keyword>
<evidence type="ECO:0000256" key="2">
    <source>
        <dbReference type="ARBA" id="ARBA00009533"/>
    </source>
</evidence>
<dbReference type="Proteomes" id="UP001325479">
    <property type="component" value="Chromosome"/>
</dbReference>
<dbReference type="InterPro" id="IPR010977">
    <property type="entry name" value="Aromatic_deC"/>
</dbReference>
<evidence type="ECO:0000313" key="8">
    <source>
        <dbReference type="Proteomes" id="UP001325479"/>
    </source>
</evidence>
<dbReference type="InterPro" id="IPR015421">
    <property type="entry name" value="PyrdxlP-dep_Trfase_major"/>
</dbReference>
<evidence type="ECO:0000256" key="5">
    <source>
        <dbReference type="ARBA" id="ARBA00023239"/>
    </source>
</evidence>
<dbReference type="Pfam" id="PF00282">
    <property type="entry name" value="Pyridoxal_deC"/>
    <property type="match status" value="1"/>
</dbReference>
<dbReference type="InterPro" id="IPR015422">
    <property type="entry name" value="PyrdxlP-dep_Trfase_small"/>
</dbReference>
<comment type="similarity">
    <text evidence="2 6">Belongs to the group II decarboxylase family.</text>
</comment>
<keyword evidence="8" id="KW-1185">Reference proteome</keyword>
<dbReference type="EMBL" id="CP139965">
    <property type="protein sequence ID" value="WQD76302.1"/>
    <property type="molecule type" value="Genomic_DNA"/>
</dbReference>
<evidence type="ECO:0000256" key="3">
    <source>
        <dbReference type="ARBA" id="ARBA00022793"/>
    </source>
</evidence>
<dbReference type="RefSeq" id="WP_114814201.1">
    <property type="nucleotide sequence ID" value="NZ_CP139965.1"/>
</dbReference>
<protein>
    <submittedName>
        <fullName evidence="7">Pyridoxal-dependent decarboxylase</fullName>
    </submittedName>
</protein>
<evidence type="ECO:0000313" key="7">
    <source>
        <dbReference type="EMBL" id="WQD76302.1"/>
    </source>
</evidence>
<dbReference type="SUPFAM" id="SSF53383">
    <property type="entry name" value="PLP-dependent transferases"/>
    <property type="match status" value="1"/>
</dbReference>
<evidence type="ECO:0000256" key="1">
    <source>
        <dbReference type="ARBA" id="ARBA00001933"/>
    </source>
</evidence>
<accession>A0ABZ0WG16</accession>
<organism evidence="7 8">
    <name type="scientific">Paraburkholderia kururiensis</name>
    <dbReference type="NCBI Taxonomy" id="984307"/>
    <lineage>
        <taxon>Bacteria</taxon>
        <taxon>Pseudomonadati</taxon>
        <taxon>Pseudomonadota</taxon>
        <taxon>Betaproteobacteria</taxon>
        <taxon>Burkholderiales</taxon>
        <taxon>Burkholderiaceae</taxon>
        <taxon>Paraburkholderia</taxon>
    </lineage>
</organism>
<dbReference type="PANTHER" id="PTHR11999:SF70">
    <property type="entry name" value="MIP05841P"/>
    <property type="match status" value="1"/>
</dbReference>
<gene>
    <name evidence="7" type="ORF">U0042_19645</name>
</gene>
<dbReference type="InterPro" id="IPR002129">
    <property type="entry name" value="PyrdxlP-dep_de-COase"/>
</dbReference>
<reference evidence="7 8" key="1">
    <citation type="submission" date="2023-12" db="EMBL/GenBank/DDBJ databases">
        <title>Genome sequencing and assembly of bacterial species from a model synthetic community.</title>
        <authorList>
            <person name="Hogle S.L."/>
        </authorList>
    </citation>
    <scope>NUCLEOTIDE SEQUENCE [LARGE SCALE GENOMIC DNA]</scope>
    <source>
        <strain evidence="7 8">HAMBI 2494</strain>
    </source>
</reference>
<dbReference type="InterPro" id="IPR015424">
    <property type="entry name" value="PyrdxlP-dep_Trfase"/>
</dbReference>
<sequence length="476" mass="51232">MSDTSNAHAFRPALQRALDHSLDYLEALEENPVAATASLSTLRERLAKPLGDEGVTAERVIDDLVQDTTGGIVGSAGGRFFGWVIGGSLPAALAADWLTSAWDQNAASFSCAPAEAVVEEVCGTWLKELLGLPAHASFGLTSGCQMAHVTALASARHALLAHRGWDVERDGLFGAPAIRLLSSDQLHGSISQATRLIGMGTGAVQTLPCNDTGQLDAAVLEAALQQAPDAPTIVLLQAGDLNIGAYDCFAELIPLAHRYRAWVHVDGAFGLWANASPRYRHLLAGVEHADSWTTDGHKWLNVPYDSGYAFVAHPEAHQRTMGYQASYISYNEQVREQKDWSPEWSRRGRGFATYAALRQLGRGGAASLIERCCEAAHAIVTGVAALPGAQLMWEPQINQGLVRFLSPKPNATESDHDQWTDAVTAAILASGEALFSNTTWRGKRCMRTSVCNWQTDDEDVKRSIAAVASALRQRQA</sequence>
<evidence type="ECO:0000256" key="6">
    <source>
        <dbReference type="RuleBase" id="RU000382"/>
    </source>
</evidence>
<dbReference type="Gene3D" id="3.40.640.10">
    <property type="entry name" value="Type I PLP-dependent aspartate aminotransferase-like (Major domain)"/>
    <property type="match status" value="1"/>
</dbReference>
<keyword evidence="3" id="KW-0210">Decarboxylase</keyword>
<keyword evidence="4 6" id="KW-0663">Pyridoxal phosphate</keyword>
<evidence type="ECO:0000256" key="4">
    <source>
        <dbReference type="ARBA" id="ARBA00022898"/>
    </source>
</evidence>